<proteinExistence type="predicted"/>
<name>A0ABW2XWF8_9ACTN</name>
<protein>
    <submittedName>
        <fullName evidence="3">TIGR03857 family LLM class F420-dependent oxidoreductase</fullName>
    </submittedName>
</protein>
<keyword evidence="1" id="KW-0560">Oxidoreductase</keyword>
<dbReference type="EMBL" id="JBHTGP010000018">
    <property type="protein sequence ID" value="MFD0690726.1"/>
    <property type="molecule type" value="Genomic_DNA"/>
</dbReference>
<evidence type="ECO:0000313" key="4">
    <source>
        <dbReference type="Proteomes" id="UP001597063"/>
    </source>
</evidence>
<dbReference type="CDD" id="cd01097">
    <property type="entry name" value="Tetrahydromethanopterin_reductase"/>
    <property type="match status" value="1"/>
</dbReference>
<dbReference type="Proteomes" id="UP001597063">
    <property type="component" value="Unassembled WGS sequence"/>
</dbReference>
<dbReference type="InterPro" id="IPR022378">
    <property type="entry name" value="F420_OxRdatse_MSMEG2249_pred"/>
</dbReference>
<dbReference type="PANTHER" id="PTHR43244">
    <property type="match status" value="1"/>
</dbReference>
<dbReference type="SUPFAM" id="SSF51679">
    <property type="entry name" value="Bacterial luciferase-like"/>
    <property type="match status" value="1"/>
</dbReference>
<dbReference type="InterPro" id="IPR036661">
    <property type="entry name" value="Luciferase-like_sf"/>
</dbReference>
<gene>
    <name evidence="3" type="ORF">ACFQZM_39985</name>
</gene>
<organism evidence="3 4">
    <name type="scientific">Actinomadura fibrosa</name>
    <dbReference type="NCBI Taxonomy" id="111802"/>
    <lineage>
        <taxon>Bacteria</taxon>
        <taxon>Bacillati</taxon>
        <taxon>Actinomycetota</taxon>
        <taxon>Actinomycetes</taxon>
        <taxon>Streptosporangiales</taxon>
        <taxon>Thermomonosporaceae</taxon>
        <taxon>Actinomadura</taxon>
    </lineage>
</organism>
<dbReference type="InterPro" id="IPR050564">
    <property type="entry name" value="F420-G6PD/mer"/>
</dbReference>
<dbReference type="NCBIfam" id="TIGR03857">
    <property type="entry name" value="F420_MSMEG_2249"/>
    <property type="match status" value="1"/>
</dbReference>
<dbReference type="RefSeq" id="WP_131759764.1">
    <property type="nucleotide sequence ID" value="NZ_CAACUY010000089.1"/>
</dbReference>
<dbReference type="Pfam" id="PF00296">
    <property type="entry name" value="Bac_luciferase"/>
    <property type="match status" value="1"/>
</dbReference>
<accession>A0ABW2XWF8</accession>
<dbReference type="Gene3D" id="3.20.20.30">
    <property type="entry name" value="Luciferase-like domain"/>
    <property type="match status" value="1"/>
</dbReference>
<reference evidence="4" key="1">
    <citation type="journal article" date="2019" name="Int. J. Syst. Evol. Microbiol.">
        <title>The Global Catalogue of Microorganisms (GCM) 10K type strain sequencing project: providing services to taxonomists for standard genome sequencing and annotation.</title>
        <authorList>
            <consortium name="The Broad Institute Genomics Platform"/>
            <consortium name="The Broad Institute Genome Sequencing Center for Infectious Disease"/>
            <person name="Wu L."/>
            <person name="Ma J."/>
        </authorList>
    </citation>
    <scope>NUCLEOTIDE SEQUENCE [LARGE SCALE GENOMIC DNA]</scope>
    <source>
        <strain evidence="4">JCM 9371</strain>
    </source>
</reference>
<feature type="domain" description="Luciferase-like" evidence="2">
    <location>
        <begin position="15"/>
        <end position="321"/>
    </location>
</feature>
<keyword evidence="4" id="KW-1185">Reference proteome</keyword>
<dbReference type="InterPro" id="IPR011251">
    <property type="entry name" value="Luciferase-like_dom"/>
</dbReference>
<sequence>MTDLPELGFYGLAGHSGSPRDLLDQVRDGERLGFGSVFLSERFTTKEAAALSGAAGAVSERLGVATAATNHNTRHPLLTATFATTMHRLTGGRFALGLGRGFDLLFDVMGLPRVTSAQLEDFIGIMRRLWRGEPVVDHHGPAGDFPYLSQDPSFAEDIPIMLTAMGERTLAFAGGVADGVVLHTFFTDDTLARAVKAVRLGAERAGRDPAGVRVWSVLAAVGDHLDEEAQLRKLVGRLATYLQGYGDLLVRVNGWDPAALARFRADDLVSGFPGAFDVIATPDQLRHVAEMLPDEWLAASATGTAERCADRVLDQFRAGADGVVLHGVTPAEAEPVLAAYREVRPGGPADALPRNPGRSRPA</sequence>
<comment type="caution">
    <text evidence="3">The sequence shown here is derived from an EMBL/GenBank/DDBJ whole genome shotgun (WGS) entry which is preliminary data.</text>
</comment>
<evidence type="ECO:0000256" key="1">
    <source>
        <dbReference type="ARBA" id="ARBA00023002"/>
    </source>
</evidence>
<dbReference type="PANTHER" id="PTHR43244:SF1">
    <property type="entry name" value="5,10-METHYLENETETRAHYDROMETHANOPTERIN REDUCTASE"/>
    <property type="match status" value="1"/>
</dbReference>
<evidence type="ECO:0000259" key="2">
    <source>
        <dbReference type="Pfam" id="PF00296"/>
    </source>
</evidence>
<evidence type="ECO:0000313" key="3">
    <source>
        <dbReference type="EMBL" id="MFD0690726.1"/>
    </source>
</evidence>